<comment type="caution">
    <text evidence="2">The sequence shown here is derived from an EMBL/GenBank/DDBJ whole genome shotgun (WGS) entry which is preliminary data.</text>
</comment>
<feature type="region of interest" description="Disordered" evidence="1">
    <location>
        <begin position="51"/>
        <end position="125"/>
    </location>
</feature>
<proteinExistence type="predicted"/>
<evidence type="ECO:0000313" key="3">
    <source>
        <dbReference type="Proteomes" id="UP001487740"/>
    </source>
</evidence>
<organism evidence="2 3">
    <name type="scientific">Scylla paramamosain</name>
    <name type="common">Mud crab</name>
    <dbReference type="NCBI Taxonomy" id="85552"/>
    <lineage>
        <taxon>Eukaryota</taxon>
        <taxon>Metazoa</taxon>
        <taxon>Ecdysozoa</taxon>
        <taxon>Arthropoda</taxon>
        <taxon>Crustacea</taxon>
        <taxon>Multicrustacea</taxon>
        <taxon>Malacostraca</taxon>
        <taxon>Eumalacostraca</taxon>
        <taxon>Eucarida</taxon>
        <taxon>Decapoda</taxon>
        <taxon>Pleocyemata</taxon>
        <taxon>Brachyura</taxon>
        <taxon>Eubrachyura</taxon>
        <taxon>Portunoidea</taxon>
        <taxon>Portunidae</taxon>
        <taxon>Portuninae</taxon>
        <taxon>Scylla</taxon>
    </lineage>
</organism>
<evidence type="ECO:0000313" key="2">
    <source>
        <dbReference type="EMBL" id="KAK8373277.1"/>
    </source>
</evidence>
<name>A0AAW0SEJ9_SCYPA</name>
<feature type="compositionally biased region" description="Pro residues" evidence="1">
    <location>
        <begin position="76"/>
        <end position="85"/>
    </location>
</feature>
<gene>
    <name evidence="2" type="ORF">O3P69_009726</name>
</gene>
<sequence length="125" mass="12914">MLGTSAMGTHLLSRGPGWRMVTPHSSRVVSAVLDHGMGSLLSPIPAPSTPIPVPPNFSPSQPITATPNFKTLIQTPTPPGPPNTPPCLSQSPVTTTSASPSTCTARKAQGTRALTDTTLGTTWHP</sequence>
<dbReference type="EMBL" id="JARAKH010001261">
    <property type="protein sequence ID" value="KAK8373277.1"/>
    <property type="molecule type" value="Genomic_DNA"/>
</dbReference>
<feature type="compositionally biased region" description="Low complexity" evidence="1">
    <location>
        <begin position="89"/>
        <end position="125"/>
    </location>
</feature>
<dbReference type="Proteomes" id="UP001487740">
    <property type="component" value="Unassembled WGS sequence"/>
</dbReference>
<feature type="compositionally biased region" description="Polar residues" evidence="1">
    <location>
        <begin position="58"/>
        <end position="74"/>
    </location>
</feature>
<evidence type="ECO:0000256" key="1">
    <source>
        <dbReference type="SAM" id="MobiDB-lite"/>
    </source>
</evidence>
<accession>A0AAW0SEJ9</accession>
<protein>
    <submittedName>
        <fullName evidence="2">Uncharacterized protein</fullName>
    </submittedName>
</protein>
<reference evidence="2 3" key="1">
    <citation type="submission" date="2023-03" db="EMBL/GenBank/DDBJ databases">
        <title>High-quality genome of Scylla paramamosain provides insights in environmental adaptation.</title>
        <authorList>
            <person name="Zhang L."/>
        </authorList>
    </citation>
    <scope>NUCLEOTIDE SEQUENCE [LARGE SCALE GENOMIC DNA]</scope>
    <source>
        <strain evidence="2">LZ_2023a</strain>
        <tissue evidence="2">Muscle</tissue>
    </source>
</reference>
<keyword evidence="3" id="KW-1185">Reference proteome</keyword>
<dbReference type="AlphaFoldDB" id="A0AAW0SEJ9"/>